<keyword evidence="3" id="KW-0547">Nucleotide-binding</keyword>
<dbReference type="Gene3D" id="3.30.800.10">
    <property type="entry name" value="Phosphatidylinositol Phosphate Kinase II Beta"/>
    <property type="match status" value="1"/>
</dbReference>
<dbReference type="Gene3D" id="3.30.810.10">
    <property type="entry name" value="2-Layer Sandwich"/>
    <property type="match status" value="1"/>
</dbReference>
<dbReference type="InterPro" id="IPR002498">
    <property type="entry name" value="PInositol-4-P-4/5-kinase_core"/>
</dbReference>
<dbReference type="RefSeq" id="XP_021849314.1">
    <property type="nucleotide sequence ID" value="XM_021993622.2"/>
</dbReference>
<reference evidence="7" key="2">
    <citation type="submission" date="2025-08" db="UniProtKB">
        <authorList>
            <consortium name="RefSeq"/>
        </authorList>
    </citation>
    <scope>IDENTIFICATION</scope>
    <source>
        <tissue evidence="7">Leaf</tissue>
    </source>
</reference>
<dbReference type="GO" id="GO:0005886">
    <property type="term" value="C:plasma membrane"/>
    <property type="evidence" value="ECO:0000318"/>
    <property type="project" value="GO_Central"/>
</dbReference>
<reference evidence="6" key="1">
    <citation type="journal article" date="2021" name="Nat. Commun.">
        <title>Genomic analyses provide insights into spinach domestication and the genetic basis of agronomic traits.</title>
        <authorList>
            <person name="Cai X."/>
            <person name="Sun X."/>
            <person name="Xu C."/>
            <person name="Sun H."/>
            <person name="Wang X."/>
            <person name="Ge C."/>
            <person name="Zhang Z."/>
            <person name="Wang Q."/>
            <person name="Fei Z."/>
            <person name="Jiao C."/>
            <person name="Wang Q."/>
        </authorList>
    </citation>
    <scope>NUCLEOTIDE SEQUENCE [LARGE SCALE GENOMIC DNA]</scope>
    <source>
        <strain evidence="6">cv. Varoflay</strain>
    </source>
</reference>
<gene>
    <name evidence="7" type="primary">LOC110788979</name>
</gene>
<dbReference type="PROSITE" id="PS51455">
    <property type="entry name" value="PIPK"/>
    <property type="match status" value="1"/>
</dbReference>
<organism evidence="6 7">
    <name type="scientific">Spinacia oleracea</name>
    <name type="common">Spinach</name>
    <dbReference type="NCBI Taxonomy" id="3562"/>
    <lineage>
        <taxon>Eukaryota</taxon>
        <taxon>Viridiplantae</taxon>
        <taxon>Streptophyta</taxon>
        <taxon>Embryophyta</taxon>
        <taxon>Tracheophyta</taxon>
        <taxon>Spermatophyta</taxon>
        <taxon>Magnoliopsida</taxon>
        <taxon>eudicotyledons</taxon>
        <taxon>Gunneridae</taxon>
        <taxon>Pentapetalae</taxon>
        <taxon>Caryophyllales</taxon>
        <taxon>Chenopodiaceae</taxon>
        <taxon>Chenopodioideae</taxon>
        <taxon>Anserineae</taxon>
        <taxon>Spinacia</taxon>
    </lineage>
</organism>
<evidence type="ECO:0000256" key="1">
    <source>
        <dbReference type="ARBA" id="ARBA00012172"/>
    </source>
</evidence>
<proteinExistence type="predicted"/>
<dbReference type="GeneID" id="110788979"/>
<dbReference type="InterPro" id="IPR027483">
    <property type="entry name" value="PInositol-4-P-4/5-kinase_C_sf"/>
</dbReference>
<feature type="compositionally biased region" description="Basic and acidic residues" evidence="4">
    <location>
        <begin position="235"/>
        <end position="245"/>
    </location>
</feature>
<dbReference type="EC" id="2.7.1.68" evidence="1"/>
<dbReference type="OrthoDB" id="70770at2759"/>
<dbReference type="AlphaFoldDB" id="A0A9R0IHA0"/>
<dbReference type="GO" id="GO:0046854">
    <property type="term" value="P:phosphatidylinositol phosphate biosynthetic process"/>
    <property type="evidence" value="ECO:0000318"/>
    <property type="project" value="GO_Central"/>
</dbReference>
<dbReference type="SMART" id="SM00330">
    <property type="entry name" value="PIPKc"/>
    <property type="match status" value="1"/>
</dbReference>
<protein>
    <recommendedName>
        <fullName evidence="1">1-phosphatidylinositol-4-phosphate 5-kinase</fullName>
        <ecNumber evidence="1">2.7.1.68</ecNumber>
    </recommendedName>
</protein>
<feature type="region of interest" description="Disordered" evidence="4">
    <location>
        <begin position="235"/>
        <end position="263"/>
    </location>
</feature>
<dbReference type="GO" id="GO:0016308">
    <property type="term" value="F:1-phosphatidylinositol-4-phosphate 5-kinase activity"/>
    <property type="evidence" value="ECO:0000318"/>
    <property type="project" value="GO_Central"/>
</dbReference>
<keyword evidence="6" id="KW-1185">Reference proteome</keyword>
<sequence length="360" mass="41424">MALLRKQLSFSSTSFKSSRTTNIHYPLNSSLPPGTITEFVWKDYSPTLFRNIQELANVSNDDYRLSVCNHEVLMELIVRGCGKPFYVPHDDRFVIKTLRKSEAKVLMEMLPSYYGHIQMYENSLLAKYYGLHAARPGSGGSKVYFVVMENLLRTDLQMHKRYDLKGSSQGRSATKNGTQPRLTLKDLEFDLRFYLNPLIRTQILEQIKLDCKYLEEQGIMDYSLLLGLHIDNPKRDSAKGRKGMENEDPEAYYSRDPNRGNNTRFGAKVEARAMKIPQSEPKASPSDGSKSRRIQEPINVYLFLGIIDFLQSYNVIKRLEHAYKSLQYDSKTISSVNPNFYATRFQDFLRKVFIADESAG</sequence>
<dbReference type="InterPro" id="IPR023610">
    <property type="entry name" value="PInositol-4/5-P-5/4-kinase"/>
</dbReference>
<evidence type="ECO:0000259" key="5">
    <source>
        <dbReference type="PROSITE" id="PS51455"/>
    </source>
</evidence>
<dbReference type="Proteomes" id="UP000813463">
    <property type="component" value="Chromosome 2"/>
</dbReference>
<dbReference type="KEGG" id="soe:110788979"/>
<evidence type="ECO:0000256" key="4">
    <source>
        <dbReference type="SAM" id="MobiDB-lite"/>
    </source>
</evidence>
<dbReference type="InterPro" id="IPR027484">
    <property type="entry name" value="PInositol-4-P-5-kinase_N"/>
</dbReference>
<dbReference type="PANTHER" id="PTHR23086">
    <property type="entry name" value="PHOSPHATIDYLINOSITOL-4-PHOSPHATE 5-KINASE"/>
    <property type="match status" value="1"/>
</dbReference>
<feature type="domain" description="PIPK" evidence="5">
    <location>
        <begin position="1"/>
        <end position="353"/>
    </location>
</feature>
<evidence type="ECO:0000256" key="3">
    <source>
        <dbReference type="PROSITE-ProRule" id="PRU00781"/>
    </source>
</evidence>
<evidence type="ECO:0000313" key="7">
    <source>
        <dbReference type="RefSeq" id="XP_021849314.1"/>
    </source>
</evidence>
<dbReference type="PANTHER" id="PTHR23086:SF111">
    <property type="entry name" value="PHOSPHATIDYLINOSITOL 4-PHOSPHATE 5-KINASE 10"/>
    <property type="match status" value="1"/>
</dbReference>
<evidence type="ECO:0000313" key="6">
    <source>
        <dbReference type="Proteomes" id="UP000813463"/>
    </source>
</evidence>
<keyword evidence="3" id="KW-0808">Transferase</keyword>
<dbReference type="Pfam" id="PF01504">
    <property type="entry name" value="PIP5K"/>
    <property type="match status" value="1"/>
</dbReference>
<evidence type="ECO:0000256" key="2">
    <source>
        <dbReference type="ARBA" id="ARBA00022777"/>
    </source>
</evidence>
<name>A0A9R0IHA0_SPIOL</name>
<dbReference type="GO" id="GO:0005524">
    <property type="term" value="F:ATP binding"/>
    <property type="evidence" value="ECO:0007669"/>
    <property type="project" value="UniProtKB-UniRule"/>
</dbReference>
<keyword evidence="2 3" id="KW-0418">Kinase</keyword>
<dbReference type="SUPFAM" id="SSF56104">
    <property type="entry name" value="SAICAR synthase-like"/>
    <property type="match status" value="1"/>
</dbReference>
<keyword evidence="3" id="KW-0067">ATP-binding</keyword>
<accession>A0A9R0IHA0</accession>